<proteinExistence type="predicted"/>
<dbReference type="PROSITE" id="PS50197">
    <property type="entry name" value="BEACH"/>
    <property type="match status" value="1"/>
</dbReference>
<feature type="domain" description="BEACH-type PH" evidence="3">
    <location>
        <begin position="1303"/>
        <end position="1403"/>
    </location>
</feature>
<feature type="compositionally biased region" description="Low complexity" evidence="1">
    <location>
        <begin position="1139"/>
        <end position="1149"/>
    </location>
</feature>
<evidence type="ECO:0000313" key="4">
    <source>
        <dbReference type="EMBL" id="KAJ8613795.1"/>
    </source>
</evidence>
<feature type="region of interest" description="Disordered" evidence="1">
    <location>
        <begin position="1818"/>
        <end position="1869"/>
    </location>
</feature>
<feature type="region of interest" description="Disordered" evidence="1">
    <location>
        <begin position="255"/>
        <end position="276"/>
    </location>
</feature>
<feature type="region of interest" description="Disordered" evidence="1">
    <location>
        <begin position="1211"/>
        <end position="1270"/>
    </location>
</feature>
<dbReference type="SMART" id="SM01026">
    <property type="entry name" value="Beach"/>
    <property type="match status" value="1"/>
</dbReference>
<protein>
    <recommendedName>
        <fullName evidence="6">BEACH domain-containing protein</fullName>
    </recommendedName>
</protein>
<evidence type="ECO:0000256" key="1">
    <source>
        <dbReference type="SAM" id="MobiDB-lite"/>
    </source>
</evidence>
<feature type="compositionally biased region" description="Pro residues" evidence="1">
    <location>
        <begin position="1857"/>
        <end position="1868"/>
    </location>
</feature>
<dbReference type="InterPro" id="IPR015943">
    <property type="entry name" value="WD40/YVTN_repeat-like_dom_sf"/>
</dbReference>
<feature type="compositionally biased region" description="Pro residues" evidence="1">
    <location>
        <begin position="1823"/>
        <end position="1834"/>
    </location>
</feature>
<dbReference type="InterPro" id="IPR011993">
    <property type="entry name" value="PH-like_dom_sf"/>
</dbReference>
<name>A0AAD7UPH0_9STRA</name>
<dbReference type="InterPro" id="IPR000409">
    <property type="entry name" value="BEACH_dom"/>
</dbReference>
<sequence>MPRGGEAEEIDASSLEDEESVEALVSSIFGENDEKKSVRKLRCALACLRSRKVSEGAKRRLIRRLGRSSSSSSSSSETCLKFAGGAGLEIFPGGGRAFAKRAHKCRGYAIATWTIEDPVAGRFELVGVGGGAIRVEIEPRNNAWRVEVFANGRLRGSADVDVGDRSRWRLSTVSHSSRYLSQALLEVRIGSAEAVTFSTALPTPDECERAASADALLRPPALRALRGFSGRCGGIWVYDGVASAETFEMLVGGGLAAAPPSPPPGEQRLGDDKPPRLPRACVDGTGRAWVPRGELELELASEAPPVAGVSLGEGVSLLRCPRRAAFAAVGGLRTLAGALEPLGREGLELCARVLREGGRAHATETLENRALFAIAARVDDVDGVFDLVDAAAPWPKLHAASLEAFFVKPWDKEDGARKVVREAAERVRRDEEARRGRRFAAAFRAGVGVARLARLARREGLAATVPGPIRLVVAAVVLDELEKKSGPGGGGGGDAEKEEEEFGGVVDVLEAATDDTGDPRGVLREALLEALCLAVARAKKPRRAAVARLARKRAFAETTAVALARPGAYYNSEGGGLAVVALRLALWQLKTAEHAARAALAASDESREQQKEARRRARRSSSAKAEVLAALVSDALDASSGVGAVPICRVLGLDDDDDRDNRAPRLAPPPLWLAAPFVAGVAPHLPERLRERAVAAACAKAKSHDDLSDLEPRASVGAFLRLASRCRGTTVEILALDVASALVLRRRATTSGCELDRAALAWCAAAVPAPWSEAAANIEWASRALAAVLASSCRRLATTGCGSDRRVDDDSRRILTVALDKLLPLPPSSGKVLKDILGPRGPELGMAIADLAHALCRAAERSMRDRRSPPRDALRFSKSVASLAKRAIVGSSSSAEPPQDAVALRQCGRALARAIFWGARDAAQAAKKIADLRACVALGVDLADEKVSKGAPSAAVVATDDALHAGACLAARLELEDDEVSAVAASGLLGLVRDCVRATGTGLAAACVRSAFEPAALASTPRAALAALRPHLDAALARDAADQDAFADAPLEEEEEEEEDDDDDEDSSFFGKPRRLLIARGDASTARARSAAADRRDARTLAASKDLAEALARDVALELGDSISYDECVEEEEEEEETSFQQQQQQQQQRTWELARGNGLATPDVVARRLERVASPLRPHDDDADSDRSWPTPCVTAKEVAKHVAIRDVNARRASDDDEDFEEEEAAGAADASSSSTPRGAMLRSFDAQPNNKSVGMPRKTSFDEEDDATDDSYAAAAAAAAAAAGRNSSSLGPSDGPFSATRRDKFSHFVDGLWRVERPGLSEGAVGIARSKEWLVFVRNSTKRSSAWRVRDVAAVLLRRFRLRDTAVEIYFRRGETLFVDLAPRYGGTTTTGDDEVFGAEVYAVATRRRDELVRKLIPCVRAARGPSSDGIFPLLQAPRVSASRLLRKATRAWQDRRVSNYEYLCVVNALAGRSFSDPCQYPVFPWIVADYSSDELDLGNPKSYRDLSKPMGALNAARLKETLKRYESFLDPHVPRFHYGSHYSTSAGVVMHYLLRLAPFASLHCDLQGGRFDVADRLFASIPEAWAANSGRRGTSSSNEVKELTPEWYATPAFLTNRGRLPLGTSQDGVLVGDVELPPWARGSPHSFISATRAALESEFVSQNIHLWLDLVFGYKQQGPAAVDAHNVFFYLCYPDAVDLDAIEDPKLRASTVLQASHFGTCPTQLFAKTPHPRRGPRPAHVPRPLLAAAAAAAGTEMMDTMTILDDFAEEPLGFAPNCATVNLLATLSRDTFSDESIDSLAIAPSASLAAVMNNRRGRITPPPPPPPPPPKNTTSPLFYPPPPPVFQQHHHHGAPPPPPPPPPLRPLVALRATAARCVGVDAGGHVCAFSWGYDVVVEQDDGDDDAAQADPEIIGVLPTDSAGAGGEARRRRASIRALAATASDVVAPVDSSNAGGQQSAAPACVVTEALNLGPVRHPRLVAISSDARFVAAPETGFPRALRVLELAPSKLGDSSLALRGDASVVATNASRLTFVRFFDDEDENDDQLRLLLGAADATASVWRLDRAAKLFGRRKTALASFPDAVFRGHASPIVAGDADAALRVAATAAEDGALLLHSIDDAALVRRLKTRGADAPRCVLVSRRRAVVVLATETNVVEVHSVNGGLVSAACLGYRPVNVKLAGHLDAAILVVGPDQIDLLAIDKRLAPLRSIKVDAFHPAGGFTPKKRLLDADLAPDSTNPAALFAATSDAKIALRILAKADDWFDKRASVDASVGAMVARRANQVIGLAAAAFGKTHELASVTEAISTEAISWVSSTRRTLVSKINNNNNNNNRPDHAHYPPPPPPARRNLGGAQNPQNQQQQQQQQQQQHHQNQNPPHSVDMARA</sequence>
<evidence type="ECO:0008006" key="6">
    <source>
        <dbReference type="Google" id="ProtNLM"/>
    </source>
</evidence>
<dbReference type="Pfam" id="PF14844">
    <property type="entry name" value="PH_BEACH"/>
    <property type="match status" value="1"/>
</dbReference>
<dbReference type="EMBL" id="JAQMWT010000021">
    <property type="protein sequence ID" value="KAJ8613795.1"/>
    <property type="molecule type" value="Genomic_DNA"/>
</dbReference>
<evidence type="ECO:0000259" key="2">
    <source>
        <dbReference type="PROSITE" id="PS50197"/>
    </source>
</evidence>
<feature type="region of interest" description="Disordered" evidence="1">
    <location>
        <begin position="599"/>
        <end position="619"/>
    </location>
</feature>
<feature type="region of interest" description="Disordered" evidence="1">
    <location>
        <begin position="2328"/>
        <end position="2390"/>
    </location>
</feature>
<dbReference type="Gene3D" id="2.130.10.10">
    <property type="entry name" value="YVTN repeat-like/Quinoprotein amine dehydrogenase"/>
    <property type="match status" value="1"/>
</dbReference>
<reference evidence="4" key="1">
    <citation type="submission" date="2023-01" db="EMBL/GenBank/DDBJ databases">
        <title>Metagenome sequencing of chrysophaentin producing Chrysophaeum taylorii.</title>
        <authorList>
            <person name="Davison J."/>
            <person name="Bewley C."/>
        </authorList>
    </citation>
    <scope>NUCLEOTIDE SEQUENCE</scope>
    <source>
        <strain evidence="4">NIES-1699</strain>
    </source>
</reference>
<keyword evidence="5" id="KW-1185">Reference proteome</keyword>
<dbReference type="CDD" id="cd06071">
    <property type="entry name" value="Beach"/>
    <property type="match status" value="1"/>
</dbReference>
<gene>
    <name evidence="4" type="ORF">CTAYLR_004894</name>
</gene>
<feature type="domain" description="BEACH" evidence="2">
    <location>
        <begin position="1440"/>
        <end position="1737"/>
    </location>
</feature>
<dbReference type="InterPro" id="IPR023362">
    <property type="entry name" value="PH-BEACH_dom"/>
</dbReference>
<dbReference type="SUPFAM" id="SSF50729">
    <property type="entry name" value="PH domain-like"/>
    <property type="match status" value="1"/>
</dbReference>
<dbReference type="SUPFAM" id="SSF81837">
    <property type="entry name" value="BEACH domain"/>
    <property type="match status" value="1"/>
</dbReference>
<accession>A0AAD7UPH0</accession>
<dbReference type="InterPro" id="IPR036372">
    <property type="entry name" value="BEACH_dom_sf"/>
</dbReference>
<evidence type="ECO:0000313" key="5">
    <source>
        <dbReference type="Proteomes" id="UP001230188"/>
    </source>
</evidence>
<feature type="region of interest" description="Disordered" evidence="1">
    <location>
        <begin position="1130"/>
        <end position="1193"/>
    </location>
</feature>
<feature type="region of interest" description="Disordered" evidence="1">
    <location>
        <begin position="1049"/>
        <end position="1071"/>
    </location>
</feature>
<dbReference type="InterPro" id="IPR050865">
    <property type="entry name" value="BEACH_Domain"/>
</dbReference>
<feature type="compositionally biased region" description="Acidic residues" evidence="1">
    <location>
        <begin position="1216"/>
        <end position="1226"/>
    </location>
</feature>
<dbReference type="PANTHER" id="PTHR13743">
    <property type="entry name" value="BEIGE/BEACH-RELATED"/>
    <property type="match status" value="1"/>
</dbReference>
<dbReference type="PANTHER" id="PTHR13743:SF123">
    <property type="entry name" value="PROTEIN FAN"/>
    <property type="match status" value="1"/>
</dbReference>
<feature type="compositionally biased region" description="Low complexity" evidence="1">
    <location>
        <begin position="2359"/>
        <end position="2383"/>
    </location>
</feature>
<dbReference type="PROSITE" id="PS51783">
    <property type="entry name" value="PH_BEACH"/>
    <property type="match status" value="1"/>
</dbReference>
<feature type="compositionally biased region" description="Low complexity" evidence="1">
    <location>
        <begin position="1227"/>
        <end position="1236"/>
    </location>
</feature>
<comment type="caution">
    <text evidence="4">The sequence shown here is derived from an EMBL/GenBank/DDBJ whole genome shotgun (WGS) entry which is preliminary data.</text>
</comment>
<dbReference type="Proteomes" id="UP001230188">
    <property type="component" value="Unassembled WGS sequence"/>
</dbReference>
<dbReference type="Gene3D" id="1.10.1540.10">
    <property type="entry name" value="BEACH domain"/>
    <property type="match status" value="1"/>
</dbReference>
<dbReference type="Pfam" id="PF02138">
    <property type="entry name" value="Beach"/>
    <property type="match status" value="1"/>
</dbReference>
<dbReference type="Gene3D" id="2.30.29.30">
    <property type="entry name" value="Pleckstrin-homology domain (PH domain)/Phosphotyrosine-binding domain (PTB)"/>
    <property type="match status" value="1"/>
</dbReference>
<evidence type="ECO:0000259" key="3">
    <source>
        <dbReference type="PROSITE" id="PS51783"/>
    </source>
</evidence>
<organism evidence="4 5">
    <name type="scientific">Chrysophaeum taylorii</name>
    <dbReference type="NCBI Taxonomy" id="2483200"/>
    <lineage>
        <taxon>Eukaryota</taxon>
        <taxon>Sar</taxon>
        <taxon>Stramenopiles</taxon>
        <taxon>Ochrophyta</taxon>
        <taxon>Pelagophyceae</taxon>
        <taxon>Pelagomonadales</taxon>
        <taxon>Pelagomonadaceae</taxon>
        <taxon>Chrysophaeum</taxon>
    </lineage>
</organism>
<feature type="compositionally biased region" description="Acidic residues" evidence="1">
    <location>
        <begin position="1050"/>
        <end position="1067"/>
    </location>
</feature>